<accession>A0A4Q9GKA2</accession>
<feature type="region of interest" description="Disordered" evidence="1">
    <location>
        <begin position="86"/>
        <end position="130"/>
    </location>
</feature>
<comment type="caution">
    <text evidence="2">The sequence shown here is derived from an EMBL/GenBank/DDBJ whole genome shotgun (WGS) entry which is preliminary data.</text>
</comment>
<name>A0A4Q9GKA2_9HYPH</name>
<proteinExistence type="predicted"/>
<evidence type="ECO:0000313" key="3">
    <source>
        <dbReference type="Proteomes" id="UP000291613"/>
    </source>
</evidence>
<organism evidence="2 3">
    <name type="scientific">Hansschlegelia quercus</name>
    <dbReference type="NCBI Taxonomy" id="2528245"/>
    <lineage>
        <taxon>Bacteria</taxon>
        <taxon>Pseudomonadati</taxon>
        <taxon>Pseudomonadota</taxon>
        <taxon>Alphaproteobacteria</taxon>
        <taxon>Hyphomicrobiales</taxon>
        <taxon>Methylopilaceae</taxon>
        <taxon>Hansschlegelia</taxon>
    </lineage>
</organism>
<feature type="compositionally biased region" description="Acidic residues" evidence="1">
    <location>
        <begin position="86"/>
        <end position="97"/>
    </location>
</feature>
<sequence>MHIVNLHQAPPSTIEAALTYAAMLHHTQRLDELNFAVEQEIAHHRLTRARLEDTIERLIAALDADDGDPDREPSLCGLDVGIGRDDELELAEGDDEPSLGWTRSGALGTGDDREDVNEDGDPLDQGEHTW</sequence>
<dbReference type="Proteomes" id="UP000291613">
    <property type="component" value="Unassembled WGS sequence"/>
</dbReference>
<feature type="compositionally biased region" description="Acidic residues" evidence="1">
    <location>
        <begin position="112"/>
        <end position="124"/>
    </location>
</feature>
<protein>
    <submittedName>
        <fullName evidence="2">Uncharacterized protein</fullName>
    </submittedName>
</protein>
<dbReference type="EMBL" id="SIUB01000001">
    <property type="protein sequence ID" value="TBN54713.1"/>
    <property type="molecule type" value="Genomic_DNA"/>
</dbReference>
<evidence type="ECO:0000256" key="1">
    <source>
        <dbReference type="SAM" id="MobiDB-lite"/>
    </source>
</evidence>
<dbReference type="RefSeq" id="WP_131000965.1">
    <property type="nucleotide sequence ID" value="NZ_JBHSZR010000002.1"/>
</dbReference>
<reference evidence="2 3" key="1">
    <citation type="submission" date="2019-02" db="EMBL/GenBank/DDBJ databases">
        <title>Hansschlegelia quercus sp. nov., a novel methylotrophic bacterium from buds of oak (Quercus robur L.).</title>
        <authorList>
            <person name="Agafonova N.V."/>
            <person name="Kaparullina E.N."/>
            <person name="Grouzdev D.S."/>
            <person name="Doronina N.V."/>
        </authorList>
    </citation>
    <scope>NUCLEOTIDE SEQUENCE [LARGE SCALE GENOMIC DNA]</scope>
    <source>
        <strain evidence="2 3">Dub</strain>
    </source>
</reference>
<keyword evidence="3" id="KW-1185">Reference proteome</keyword>
<gene>
    <name evidence="2" type="ORF">EYR15_00655</name>
</gene>
<dbReference type="AlphaFoldDB" id="A0A4Q9GKA2"/>
<evidence type="ECO:0000313" key="2">
    <source>
        <dbReference type="EMBL" id="TBN54713.1"/>
    </source>
</evidence>